<evidence type="ECO:0000256" key="10">
    <source>
        <dbReference type="ARBA" id="ARBA00023296"/>
    </source>
</evidence>
<accession>A0A6S4P7R5</accession>
<dbReference type="Proteomes" id="UP000505269">
    <property type="component" value="Segment"/>
</dbReference>
<dbReference type="EMBL" id="AP013541">
    <property type="protein sequence ID" value="BAQ94111.1"/>
    <property type="molecule type" value="Genomic_DNA"/>
</dbReference>
<keyword evidence="7" id="KW-0118">Viral capsid assembly</keyword>
<evidence type="ECO:0000313" key="12">
    <source>
        <dbReference type="EMBL" id="BAQ94111.1"/>
    </source>
</evidence>
<evidence type="ECO:0000256" key="2">
    <source>
        <dbReference type="ARBA" id="ARBA00004328"/>
    </source>
</evidence>
<dbReference type="GO" id="GO:0099002">
    <property type="term" value="P:symbiont genome ejection through host cell envelope, short tail mechanism"/>
    <property type="evidence" value="ECO:0007669"/>
    <property type="project" value="UniProtKB-KW"/>
</dbReference>
<comment type="function">
    <text evidence="1">Forms the portal vertex of the capsid. This portal plays critical roles in head assembly, genome packaging, neck/tail attachment, and genome ejection. The portal protein multimerizes as a single ring-shaped homododecamer arranged around a central channel.</text>
</comment>
<keyword evidence="3" id="KW-1244">Viral short tail ejection system</keyword>
<keyword evidence="8" id="KW-1171">Viral genome ejection through host cell envelope</keyword>
<dbReference type="RefSeq" id="YP_009777653.1">
    <property type="nucleotide sequence ID" value="NC_047701.1"/>
</dbReference>
<dbReference type="GeneID" id="55412380"/>
<dbReference type="InterPro" id="IPR020991">
    <property type="entry name" value="Connector_podovirus"/>
</dbReference>
<dbReference type="KEGG" id="vg:55412380"/>
<keyword evidence="10" id="KW-1160">Virus entry into host cell</keyword>
<keyword evidence="4" id="KW-1162">Viral penetration into host cytoplasm</keyword>
<protein>
    <submittedName>
        <fullName evidence="12">Head-to-tail joining protein</fullName>
    </submittedName>
</protein>
<evidence type="ECO:0000256" key="11">
    <source>
        <dbReference type="SAM" id="MobiDB-lite"/>
    </source>
</evidence>
<keyword evidence="13" id="KW-1185">Reference proteome</keyword>
<evidence type="ECO:0000256" key="3">
    <source>
        <dbReference type="ARBA" id="ARBA00022470"/>
    </source>
</evidence>
<evidence type="ECO:0000256" key="4">
    <source>
        <dbReference type="ARBA" id="ARBA00022595"/>
    </source>
</evidence>
<dbReference type="GO" id="GO:0044423">
    <property type="term" value="C:virion component"/>
    <property type="evidence" value="ECO:0007669"/>
    <property type="project" value="UniProtKB-KW"/>
</dbReference>
<reference evidence="12 13" key="1">
    <citation type="journal article" date="2013" name="PLoS Genet.">
        <title>Expanding the Marine Virosphere Using Metagenomics.</title>
        <authorList>
            <person name="Mizuno C.M."/>
            <person name="Rodriguez-Valera F."/>
            <person name="Kimes N.E."/>
            <person name="Ghai R."/>
        </authorList>
    </citation>
    <scope>NUCLEOTIDE SEQUENCE [LARGE SCALE GENOMIC DNA]</scope>
    <source>
        <strain evidence="12">UvMED-CGR-C97-MedDCM-OCT-S42-C7</strain>
    </source>
</reference>
<keyword evidence="5" id="KW-1188">Viral release from host cell</keyword>
<keyword evidence="6" id="KW-0946">Virion</keyword>
<dbReference type="Pfam" id="PF12236">
    <property type="entry name" value="Head-tail_con"/>
    <property type="match status" value="1"/>
</dbReference>
<evidence type="ECO:0000256" key="5">
    <source>
        <dbReference type="ARBA" id="ARBA00022612"/>
    </source>
</evidence>
<evidence type="ECO:0000256" key="1">
    <source>
        <dbReference type="ARBA" id="ARBA00003421"/>
    </source>
</evidence>
<evidence type="ECO:0000313" key="13">
    <source>
        <dbReference type="Proteomes" id="UP000505269"/>
    </source>
</evidence>
<evidence type="ECO:0000256" key="8">
    <source>
        <dbReference type="ARBA" id="ARBA00023009"/>
    </source>
</evidence>
<evidence type="ECO:0000256" key="7">
    <source>
        <dbReference type="ARBA" id="ARBA00022950"/>
    </source>
</evidence>
<evidence type="ECO:0000256" key="6">
    <source>
        <dbReference type="ARBA" id="ARBA00022844"/>
    </source>
</evidence>
<comment type="subcellular location">
    <subcellularLocation>
        <location evidence="2">Virion</location>
    </subcellularLocation>
</comment>
<evidence type="ECO:0000256" key="9">
    <source>
        <dbReference type="ARBA" id="ARBA00023219"/>
    </source>
</evidence>
<organism evidence="12 13">
    <name type="scientific">uncultured phage_MedDCM-OCT-S42-C7</name>
    <dbReference type="NCBI Taxonomy" id="2741073"/>
    <lineage>
        <taxon>Viruses</taxon>
        <taxon>Duplodnaviria</taxon>
        <taxon>Heunggongvirae</taxon>
        <taxon>Uroviricota</taxon>
        <taxon>Caudoviricetes</taxon>
        <taxon>Autographivirales</taxon>
        <taxon>Sieqvirus</taxon>
        <taxon>Sieqvirus S42C7</taxon>
    </lineage>
</organism>
<keyword evidence="9" id="KW-0231">Viral genome packaging</keyword>
<name>A0A6S4P7R5_9CAUD</name>
<sequence>MAENLSNTAESRYNSLSEQREHFLNRGRQCSELTIPTLIPEDSHAPSQDFYSPFQSVGSRGVNNLASKLLLLLLPPNQPFFRLAISGKAKEQVDEQPQLKTAIEKSLAKIEREVMGKIESLAIRVPIFEAIKHLIVGGNVLCHMPKEGSMRVFPLNQYVCKRDGEGNLLEIVVKESVSVLGLDLEIREQVLQMMSKEDAQSETHCDLYTHIYKLDNKKYYVCQEVKGIKIPTSVGEHNVDQLPWLALRMIRVDSESYGRSFVDEVIGDLKSLEGLSQALVESAAASAKMVFLVKPNSTTKKMDIAKSRNGDIISGNRDDVSVLQAEKFYDLQTVEKAIARLEERLAYAFLLNTAIQRQAERVTAQEIRYMANELETAMGGIYSLLSQELQLPLVSLLMTRMGSKNEIPKLPKGSVRPTIITGVEALGRGNDLQKLREFVGEIGQLAQMNPQAVQLLNIGDLIERLATGHGIETENLIKSPEQLQAEQEQQMQMQQQQQMMDTAQAVAPKVADNVTKPRG</sequence>
<proteinExistence type="predicted"/>
<feature type="region of interest" description="Disordered" evidence="11">
    <location>
        <begin position="483"/>
        <end position="519"/>
    </location>
</feature>
<feature type="compositionally biased region" description="Low complexity" evidence="11">
    <location>
        <begin position="483"/>
        <end position="505"/>
    </location>
</feature>